<dbReference type="EMBL" id="MT143665">
    <property type="protein sequence ID" value="QJA99752.1"/>
    <property type="molecule type" value="Genomic_DNA"/>
</dbReference>
<organism evidence="1">
    <name type="scientific">viral metagenome</name>
    <dbReference type="NCBI Taxonomy" id="1070528"/>
    <lineage>
        <taxon>unclassified sequences</taxon>
        <taxon>metagenomes</taxon>
        <taxon>organismal metagenomes</taxon>
    </lineage>
</organism>
<evidence type="ECO:0000313" key="1">
    <source>
        <dbReference type="EMBL" id="QJA99752.1"/>
    </source>
</evidence>
<name>A0A6M3M1R4_9ZZZZ</name>
<reference evidence="1" key="1">
    <citation type="submission" date="2020-03" db="EMBL/GenBank/DDBJ databases">
        <title>The deep terrestrial virosphere.</title>
        <authorList>
            <person name="Holmfeldt K."/>
            <person name="Nilsson E."/>
            <person name="Simone D."/>
            <person name="Lopez-Fernandez M."/>
            <person name="Wu X."/>
            <person name="de Brujin I."/>
            <person name="Lundin D."/>
            <person name="Andersson A."/>
            <person name="Bertilsson S."/>
            <person name="Dopson M."/>
        </authorList>
    </citation>
    <scope>NUCLEOTIDE SEQUENCE</scope>
    <source>
        <strain evidence="1">MM171A00913</strain>
    </source>
</reference>
<protein>
    <submittedName>
        <fullName evidence="1">Uncharacterized protein</fullName>
    </submittedName>
</protein>
<proteinExistence type="predicted"/>
<dbReference type="AlphaFoldDB" id="A0A6M3M1R4"/>
<sequence>MLTVAQKKAVYQAVLKNYTIETKAFTAQTIYSNQPLTSYPVIILNYPQEEDREQNTIGNYIGTPGSEGQRSLAWLSINIEAKDAQGLNANVISKDIARQLSQHIRHNWKMLDSGNIKFRRKSPTKDLTAVNQAAGIFDTARQEMDIFLAYNISW</sequence>
<gene>
    <name evidence="1" type="ORF">MM171A00913_0019</name>
</gene>
<accession>A0A6M3M1R4</accession>